<dbReference type="VEuPathDB" id="FungiDB:FGRAMPH1_01G26527"/>
<proteinExistence type="predicted"/>
<dbReference type="EnsemblFungi" id="CEF85694">
    <property type="protein sequence ID" value="CEF85694"/>
    <property type="gene ID" value="FGRRES_09680_M"/>
</dbReference>
<dbReference type="Proteomes" id="UP000070720">
    <property type="component" value="Chromosome 4"/>
</dbReference>
<dbReference type="RefSeq" id="XP_011328025.1">
    <property type="nucleotide sequence ID" value="XM_011329723.1"/>
</dbReference>
<dbReference type="HOGENOM" id="CLU_162822_0_0_1"/>
<evidence type="ECO:0000313" key="2">
    <source>
        <dbReference type="EnsemblFungi" id="CEF85694"/>
    </source>
</evidence>
<reference evidence="2" key="5">
    <citation type="submission" date="2017-01" db="UniProtKB">
        <authorList>
            <consortium name="EnsemblFungi"/>
        </authorList>
    </citation>
    <scope>IDENTIFICATION</scope>
    <source>
        <strain evidence="2">PH-1 / ATCC MYA-4620 / FGSC 9075 / NRRL 31084</strain>
    </source>
</reference>
<gene>
    <name evidence="2" type="primary">FG09680.1</name>
    <name evidence="1" type="ORF">FGRAMPH1_01T26527</name>
</gene>
<evidence type="ECO:0000313" key="3">
    <source>
        <dbReference type="Proteomes" id="UP000070720"/>
    </source>
</evidence>
<accession>I1RZ54</accession>
<reference evidence="2 3" key="2">
    <citation type="journal article" date="2010" name="Nature">
        <title>Comparative genomics reveals mobile pathogenicity chromosomes in Fusarium.</title>
        <authorList>
            <person name="Ma L.J."/>
            <person name="van der Does H.C."/>
            <person name="Borkovich K.A."/>
            <person name="Coleman J.J."/>
            <person name="Daboussi M.J."/>
            <person name="Di Pietro A."/>
            <person name="Dufresne M."/>
            <person name="Freitag M."/>
            <person name="Grabherr M."/>
            <person name="Henrissat B."/>
            <person name="Houterman P.M."/>
            <person name="Kang S."/>
            <person name="Shim W.B."/>
            <person name="Woloshuk C."/>
            <person name="Xie X."/>
            <person name="Xu J.R."/>
            <person name="Antoniw J."/>
            <person name="Baker S.E."/>
            <person name="Bluhm B.H."/>
            <person name="Breakspear A."/>
            <person name="Brown D.W."/>
            <person name="Butchko R.A."/>
            <person name="Chapman S."/>
            <person name="Coulson R."/>
            <person name="Coutinho P.M."/>
            <person name="Danchin E.G."/>
            <person name="Diener A."/>
            <person name="Gale L.R."/>
            <person name="Gardiner D.M."/>
            <person name="Goff S."/>
            <person name="Hammond-Kosack K.E."/>
            <person name="Hilburn K."/>
            <person name="Hua-Van A."/>
            <person name="Jonkers W."/>
            <person name="Kazan K."/>
            <person name="Kodira C.D."/>
            <person name="Koehrsen M."/>
            <person name="Kumar L."/>
            <person name="Lee Y.H."/>
            <person name="Li L."/>
            <person name="Manners J.M."/>
            <person name="Miranda-Saavedra D."/>
            <person name="Mukherjee M."/>
            <person name="Park G."/>
            <person name="Park J."/>
            <person name="Park S.Y."/>
            <person name="Proctor R.H."/>
            <person name="Regev A."/>
            <person name="Ruiz-Roldan M.C."/>
            <person name="Sain D."/>
            <person name="Sakthikumar S."/>
            <person name="Sykes S."/>
            <person name="Schwartz D.C."/>
            <person name="Turgeon B.G."/>
            <person name="Wapinski I."/>
            <person name="Yoder O."/>
            <person name="Young S."/>
            <person name="Zeng Q."/>
            <person name="Zhou S."/>
            <person name="Galagan J."/>
            <person name="Cuomo C.A."/>
            <person name="Kistler H.C."/>
            <person name="Rep M."/>
        </authorList>
    </citation>
    <scope>GENOME REANNOTATION</scope>
    <source>
        <strain evidence="3">ATCC MYA-4620 / CBS 123657 / FGSC 9075 / NRRL 31084 / PH-1</strain>
        <strain evidence="2">PH-1 / ATCC MYA-4620 / FGSC 9075 / NRRL 31084</strain>
    </source>
</reference>
<reference evidence="1 3" key="4">
    <citation type="journal article" date="2015" name="BMC Genomics">
        <title>The completed genome sequence of the pathogenic ascomycete fungus Fusarium graminearum.</title>
        <authorList>
            <person name="King R."/>
            <person name="Urban M."/>
            <person name="Hammond-Kosack M.C."/>
            <person name="Hassani-Pak K."/>
            <person name="Hammond-Kosack K.E."/>
        </authorList>
    </citation>
    <scope>NUCLEOTIDE SEQUENCE [LARGE SCALE GENOMIC DNA]</scope>
    <source>
        <strain evidence="3">ATCC MYA-4620 / CBS 123657 / FGSC 9075 / NRRL 31084 / PH-1</strain>
        <strain evidence="1">PH-1</strain>
    </source>
</reference>
<protein>
    <submittedName>
        <fullName evidence="1">Chromosome 4, complete genome</fullName>
    </submittedName>
</protein>
<reference evidence="2 3" key="1">
    <citation type="journal article" date="2007" name="Science">
        <title>The Fusarium graminearum genome reveals a link between localized polymorphism and pathogen specialization.</title>
        <authorList>
            <person name="Cuomo C.A."/>
            <person name="Gueldener U."/>
            <person name="Xu J.-R."/>
            <person name="Trail F."/>
            <person name="Turgeon B.G."/>
            <person name="Di Pietro A."/>
            <person name="Walton J.D."/>
            <person name="Ma L.-J."/>
            <person name="Baker S.E."/>
            <person name="Rep M."/>
            <person name="Adam G."/>
            <person name="Antoniw J."/>
            <person name="Baldwin T."/>
            <person name="Calvo S.E."/>
            <person name="Chang Y.-L."/>
            <person name="DeCaprio D."/>
            <person name="Gale L.R."/>
            <person name="Gnerre S."/>
            <person name="Goswami R.S."/>
            <person name="Hammond-Kosack K."/>
            <person name="Harris L.J."/>
            <person name="Hilburn K."/>
            <person name="Kennell J.C."/>
            <person name="Kroken S."/>
            <person name="Magnuson J.K."/>
            <person name="Mannhaupt G."/>
            <person name="Mauceli E.W."/>
            <person name="Mewes H.-W."/>
            <person name="Mitterbauer R."/>
            <person name="Muehlbauer G."/>
            <person name="Muensterkoetter M."/>
            <person name="Nelson D."/>
            <person name="O'Donnell K."/>
            <person name="Ouellet T."/>
            <person name="Qi W."/>
            <person name="Quesneville H."/>
            <person name="Roncero M.I.G."/>
            <person name="Seong K.-Y."/>
            <person name="Tetko I.V."/>
            <person name="Urban M."/>
            <person name="Waalwijk C."/>
            <person name="Ward T.J."/>
            <person name="Yao J."/>
            <person name="Birren B.W."/>
            <person name="Kistler H.C."/>
        </authorList>
    </citation>
    <scope>NUCLEOTIDE SEQUENCE [LARGE SCALE GENOMIC DNA]</scope>
    <source>
        <strain evidence="3">ATCC MYA-4620 / CBS 123657 / FGSC 9075 / NRRL 31084 / PH-1</strain>
        <strain evidence="2">PH-1 / ATCC MYA-4620 / FGSC 9075 / NRRL 31084</strain>
    </source>
</reference>
<name>I1RZ54_GIBZE</name>
<evidence type="ECO:0000313" key="1">
    <source>
        <dbReference type="EMBL" id="CEF85694.1"/>
    </source>
</evidence>
<sequence length="125" mass="14330">MTARCLVMPHGRCGEGIGRIKLPTANMSITLELNESQIPLLHRFLATIIARIKQLLSRFAQLSELSEVVPESDRELRWQMDLLLRQCSMELSWCVQTYETYKQLQDMIQPSSSTVDGLWTEAYGL</sequence>
<reference key="3">
    <citation type="submission" date="2014-02" db="EMBL/GenBank/DDBJ databases">
        <title>A revised Fusarium graminearum genomic reference sequence using whole shotgun re-sequencing.</title>
        <authorList>
            <person name="King R."/>
            <person name="Urban M."/>
            <person name="Hassani-Pak K."/>
            <person name="Hammond-Kosack K."/>
        </authorList>
    </citation>
    <scope>NUCLEOTIDE SEQUENCE</scope>
    <source>
        <strain>PH-1</strain>
    </source>
</reference>
<dbReference type="OrthoDB" id="5102736at2759"/>
<dbReference type="InParanoid" id="I1RZ54"/>
<keyword evidence="3" id="KW-1185">Reference proteome</keyword>
<dbReference type="AlphaFoldDB" id="I1RZ54"/>
<organism evidence="2">
    <name type="scientific">Gibberella zeae (strain ATCC MYA-4620 / CBS 123657 / FGSC 9075 / NRRL 31084 / PH-1)</name>
    <name type="common">Wheat head blight fungus</name>
    <name type="synonym">Fusarium graminearum</name>
    <dbReference type="NCBI Taxonomy" id="229533"/>
    <lineage>
        <taxon>Eukaryota</taxon>
        <taxon>Fungi</taxon>
        <taxon>Dikarya</taxon>
        <taxon>Ascomycota</taxon>
        <taxon>Pezizomycotina</taxon>
        <taxon>Sordariomycetes</taxon>
        <taxon>Hypocreomycetidae</taxon>
        <taxon>Hypocreales</taxon>
        <taxon>Nectriaceae</taxon>
        <taxon>Fusarium</taxon>
    </lineage>
</organism>
<dbReference type="EMBL" id="HG970335">
    <property type="protein sequence ID" value="CEF85694.1"/>
    <property type="molecule type" value="Genomic_DNA"/>
</dbReference>
<dbReference type="KEGG" id="fgr:FGSG_09680"/>